<dbReference type="EMBL" id="HG736379">
    <property type="protein sequence ID" value="CDJ36605.1"/>
    <property type="molecule type" value="Genomic_DNA"/>
</dbReference>
<evidence type="ECO:0000256" key="2">
    <source>
        <dbReference type="SAM" id="Phobius"/>
    </source>
</evidence>
<feature type="signal peptide" evidence="3">
    <location>
        <begin position="1"/>
        <end position="21"/>
    </location>
</feature>
<keyword evidence="2" id="KW-0812">Transmembrane</keyword>
<keyword evidence="2" id="KW-0472">Membrane</keyword>
<keyword evidence="2" id="KW-1133">Transmembrane helix</keyword>
<evidence type="ECO:0000313" key="5">
    <source>
        <dbReference type="Proteomes" id="UP000030744"/>
    </source>
</evidence>
<evidence type="ECO:0008006" key="6">
    <source>
        <dbReference type="Google" id="ProtNLM"/>
    </source>
</evidence>
<keyword evidence="5" id="KW-1185">Reference proteome</keyword>
<feature type="chain" id="PRO_5004672642" description="Transmembrane protein" evidence="3">
    <location>
        <begin position="22"/>
        <end position="182"/>
    </location>
</feature>
<evidence type="ECO:0000313" key="4">
    <source>
        <dbReference type="EMBL" id="CDJ36605.1"/>
    </source>
</evidence>
<feature type="compositionally biased region" description="Polar residues" evidence="1">
    <location>
        <begin position="38"/>
        <end position="47"/>
    </location>
</feature>
<evidence type="ECO:0000256" key="1">
    <source>
        <dbReference type="SAM" id="MobiDB-lite"/>
    </source>
</evidence>
<dbReference type="AlphaFoldDB" id="U6KEZ5"/>
<dbReference type="Proteomes" id="UP000030744">
    <property type="component" value="Unassembled WGS sequence"/>
</dbReference>
<keyword evidence="3" id="KW-0732">Signal</keyword>
<feature type="region of interest" description="Disordered" evidence="1">
    <location>
        <begin position="32"/>
        <end position="57"/>
    </location>
</feature>
<name>U6KEZ5_9EIME</name>
<proteinExistence type="predicted"/>
<protein>
    <recommendedName>
        <fullName evidence="6">Transmembrane protein</fullName>
    </recommendedName>
</protein>
<organism evidence="4 5">
    <name type="scientific">Eimeria mitis</name>
    <dbReference type="NCBI Taxonomy" id="44415"/>
    <lineage>
        <taxon>Eukaryota</taxon>
        <taxon>Sar</taxon>
        <taxon>Alveolata</taxon>
        <taxon>Apicomplexa</taxon>
        <taxon>Conoidasida</taxon>
        <taxon>Coccidia</taxon>
        <taxon>Eucoccidiorida</taxon>
        <taxon>Eimeriorina</taxon>
        <taxon>Eimeriidae</taxon>
        <taxon>Eimeria</taxon>
    </lineage>
</organism>
<gene>
    <name evidence="4" type="ORF">EMH_0065900</name>
</gene>
<reference evidence="4" key="1">
    <citation type="submission" date="2013-10" db="EMBL/GenBank/DDBJ databases">
        <title>Genomic analysis of the causative agents of coccidiosis in chickens.</title>
        <authorList>
            <person name="Reid A.J."/>
            <person name="Blake D."/>
            <person name="Billington K."/>
            <person name="Browne H."/>
            <person name="Dunn M."/>
            <person name="Hung S."/>
            <person name="Kawahara F."/>
            <person name="Miranda-Saavedra D."/>
            <person name="Mourier T."/>
            <person name="Nagra H."/>
            <person name="Otto T.D."/>
            <person name="Rawlings N."/>
            <person name="Sanchez A."/>
            <person name="Sanders M."/>
            <person name="Subramaniam C."/>
            <person name="Tay Y."/>
            <person name="Dear P."/>
            <person name="Doerig C."/>
            <person name="Gruber A."/>
            <person name="Parkinson J."/>
            <person name="Shirley M."/>
            <person name="Wan K.L."/>
            <person name="Berriman M."/>
            <person name="Tomley F."/>
            <person name="Pain A."/>
        </authorList>
    </citation>
    <scope>NUCLEOTIDE SEQUENCE [LARGE SCALE GENOMIC DNA]</scope>
    <source>
        <strain evidence="4">Houghton</strain>
    </source>
</reference>
<dbReference type="OrthoDB" id="10317325at2759"/>
<reference evidence="4" key="2">
    <citation type="submission" date="2013-10" db="EMBL/GenBank/DDBJ databases">
        <authorList>
            <person name="Aslett M."/>
        </authorList>
    </citation>
    <scope>NUCLEOTIDE SEQUENCE [LARGE SCALE GENOMIC DNA]</scope>
    <source>
        <strain evidence="4">Houghton</strain>
    </source>
</reference>
<feature type="transmembrane region" description="Helical" evidence="2">
    <location>
        <begin position="129"/>
        <end position="145"/>
    </location>
</feature>
<dbReference type="RefSeq" id="XP_037878893.1">
    <property type="nucleotide sequence ID" value="XM_038023039.1"/>
</dbReference>
<dbReference type="VEuPathDB" id="ToxoDB:EMH_0065900"/>
<evidence type="ECO:0000256" key="3">
    <source>
        <dbReference type="SAM" id="SignalP"/>
    </source>
</evidence>
<sequence length="182" mass="20062">MRGNILALLAFSVLFISSAAADDAVLAPAKEPEVEEVSQLSSTNVDALNSEAHDEGPPRRIEASLELRRLYAEKPKSVPRPKGFPALLASMGLLGHAGVQAAKDWGTMPLPRATVSLLLGKARFDTTNFALYSLLAGCLLFYLGVARRWKSHKERDLWRLDEMLRQDRARVEAIRRGAIGKR</sequence>
<dbReference type="GeneID" id="60404196"/>
<accession>U6KEZ5</accession>